<evidence type="ECO:0000313" key="9">
    <source>
        <dbReference type="EMBL" id="QDR83144.1"/>
    </source>
</evidence>
<keyword evidence="4 7" id="KW-0812">Transmembrane</keyword>
<keyword evidence="3" id="KW-0997">Cell inner membrane</keyword>
<evidence type="ECO:0000256" key="7">
    <source>
        <dbReference type="SAM" id="Phobius"/>
    </source>
</evidence>
<keyword evidence="5 7" id="KW-1133">Transmembrane helix</keyword>
<dbReference type="Pfam" id="PF06808">
    <property type="entry name" value="DctM"/>
    <property type="match status" value="1"/>
</dbReference>
<feature type="transmembrane region" description="Helical" evidence="7">
    <location>
        <begin position="313"/>
        <end position="343"/>
    </location>
</feature>
<feature type="transmembrane region" description="Helical" evidence="7">
    <location>
        <begin position="213"/>
        <end position="234"/>
    </location>
</feature>
<evidence type="ECO:0000256" key="6">
    <source>
        <dbReference type="ARBA" id="ARBA00023136"/>
    </source>
</evidence>
<dbReference type="RefSeq" id="WP_144352456.1">
    <property type="nucleotide sequence ID" value="NZ_CP036259.1"/>
</dbReference>
<dbReference type="PANTHER" id="PTHR33362">
    <property type="entry name" value="SIALIC ACID TRAP TRANSPORTER PERMEASE PROTEIN SIAT-RELATED"/>
    <property type="match status" value="1"/>
</dbReference>
<dbReference type="GO" id="GO:0022857">
    <property type="term" value="F:transmembrane transporter activity"/>
    <property type="evidence" value="ECO:0007669"/>
    <property type="project" value="TreeGrafter"/>
</dbReference>
<feature type="domain" description="TRAP C4-dicarboxylate transport system permease DctM subunit" evidence="8">
    <location>
        <begin position="7"/>
        <end position="415"/>
    </location>
</feature>
<feature type="transmembrane region" description="Helical" evidence="7">
    <location>
        <begin position="47"/>
        <end position="69"/>
    </location>
</feature>
<evidence type="ECO:0000256" key="3">
    <source>
        <dbReference type="ARBA" id="ARBA00022519"/>
    </source>
</evidence>
<sequence>MSMFIFLVSLCAAMAIGVPIAFSLLFSGVCLMFYLDVFDAQIIAQNLMLGADSFAMMAVPFFVMAGDLMNRGGLTQRIVDAALALVGHIRGGLGYVAILAIVMFASLVGSAVASTAALGAILIPMMVNAGYDRNRSTALVAAGNIVSPIMPPSVPMIIFGVTAGVSISKLFISGIMPGLYISVALAATWAWVARKDKVQVLPRKSGREMLQAVGKALWALLMPVLIVVGMRGGIFTPTEAGVVAVAYALFVGTFVYRALTFRDLFECLASSAKMTSVIMFLAAAAMVSSWLMTIGNIPGLVSEILEPFMHSPILLMLIINLVVILVGTAMDVTPTILILTPVLMPIVRQAGIDPVYFGLIFVINNVIGLLTPPVGTVLNVACGAGKISMEAIVKAIIPFFIVECILLLLMILYPPLVIAPLNWLTR</sequence>
<feature type="transmembrane region" description="Helical" evidence="7">
    <location>
        <begin position="355"/>
        <end position="375"/>
    </location>
</feature>
<dbReference type="OrthoDB" id="9785600at2"/>
<accession>A0A517E0K6</accession>
<dbReference type="NCBIfam" id="TIGR00786">
    <property type="entry name" value="dctM"/>
    <property type="match status" value="1"/>
</dbReference>
<organism evidence="9 10">
    <name type="scientific">Sporomusa termitida</name>
    <dbReference type="NCBI Taxonomy" id="2377"/>
    <lineage>
        <taxon>Bacteria</taxon>
        <taxon>Bacillati</taxon>
        <taxon>Bacillota</taxon>
        <taxon>Negativicutes</taxon>
        <taxon>Selenomonadales</taxon>
        <taxon>Sporomusaceae</taxon>
        <taxon>Sporomusa</taxon>
    </lineage>
</organism>
<feature type="transmembrane region" description="Helical" evidence="7">
    <location>
        <begin position="395"/>
        <end position="424"/>
    </location>
</feature>
<dbReference type="PANTHER" id="PTHR33362:SF4">
    <property type="entry name" value="2,3-DIKETO-L-GULONATE TRAP TRANSPORTER LARGE PERMEASE PROTEIN YIAN"/>
    <property type="match status" value="1"/>
</dbReference>
<feature type="transmembrane region" description="Helical" evidence="7">
    <location>
        <begin position="240"/>
        <end position="259"/>
    </location>
</feature>
<evidence type="ECO:0000256" key="2">
    <source>
        <dbReference type="ARBA" id="ARBA00022475"/>
    </source>
</evidence>
<name>A0A517E0K6_9FIRM</name>
<dbReference type="InterPro" id="IPR004681">
    <property type="entry name" value="TRAP_DctM"/>
</dbReference>
<feature type="transmembrane region" description="Helical" evidence="7">
    <location>
        <begin position="138"/>
        <end position="158"/>
    </location>
</feature>
<gene>
    <name evidence="9" type="primary">dctM</name>
    <name evidence="9" type="ORF">SPTER_46200</name>
</gene>
<evidence type="ECO:0000256" key="1">
    <source>
        <dbReference type="ARBA" id="ARBA00004429"/>
    </source>
</evidence>
<feature type="transmembrane region" description="Helical" evidence="7">
    <location>
        <begin position="81"/>
        <end position="105"/>
    </location>
</feature>
<keyword evidence="10" id="KW-1185">Reference proteome</keyword>
<feature type="transmembrane region" description="Helical" evidence="7">
    <location>
        <begin position="170"/>
        <end position="192"/>
    </location>
</feature>
<evidence type="ECO:0000256" key="4">
    <source>
        <dbReference type="ARBA" id="ARBA00022692"/>
    </source>
</evidence>
<keyword evidence="6 7" id="KW-0472">Membrane</keyword>
<dbReference type="InterPro" id="IPR010656">
    <property type="entry name" value="DctM"/>
</dbReference>
<reference evidence="9 10" key="1">
    <citation type="submission" date="2019-02" db="EMBL/GenBank/DDBJ databases">
        <title>Closed genome of Sporomusa termitida DSM 4440.</title>
        <authorList>
            <person name="Poehlein A."/>
            <person name="Daniel R."/>
        </authorList>
    </citation>
    <scope>NUCLEOTIDE SEQUENCE [LARGE SCALE GENOMIC DNA]</scope>
    <source>
        <strain evidence="9 10">DSM 4440</strain>
    </source>
</reference>
<evidence type="ECO:0000313" key="10">
    <source>
        <dbReference type="Proteomes" id="UP000320776"/>
    </source>
</evidence>
<comment type="subcellular location">
    <subcellularLocation>
        <location evidence="1">Cell inner membrane</location>
        <topology evidence="1">Multi-pass membrane protein</topology>
    </subcellularLocation>
</comment>
<proteinExistence type="predicted"/>
<dbReference type="EMBL" id="CP036259">
    <property type="protein sequence ID" value="QDR83144.1"/>
    <property type="molecule type" value="Genomic_DNA"/>
</dbReference>
<keyword evidence="2" id="KW-1003">Cell membrane</keyword>
<dbReference type="KEGG" id="sted:SPTER_46200"/>
<evidence type="ECO:0000259" key="8">
    <source>
        <dbReference type="Pfam" id="PF06808"/>
    </source>
</evidence>
<feature type="transmembrane region" description="Helical" evidence="7">
    <location>
        <begin position="111"/>
        <end position="131"/>
    </location>
</feature>
<dbReference type="Proteomes" id="UP000320776">
    <property type="component" value="Chromosome"/>
</dbReference>
<dbReference type="GO" id="GO:0005886">
    <property type="term" value="C:plasma membrane"/>
    <property type="evidence" value="ECO:0007669"/>
    <property type="project" value="UniProtKB-SubCell"/>
</dbReference>
<evidence type="ECO:0000256" key="5">
    <source>
        <dbReference type="ARBA" id="ARBA00022989"/>
    </source>
</evidence>
<dbReference type="PIRSF" id="PIRSF006066">
    <property type="entry name" value="HI0050"/>
    <property type="match status" value="1"/>
</dbReference>
<protein>
    <submittedName>
        <fullName evidence="9">C4-dicarboxylate TRAP transporter large permease protein DctM</fullName>
    </submittedName>
</protein>
<dbReference type="AlphaFoldDB" id="A0A517E0K6"/>
<feature type="transmembrane region" description="Helical" evidence="7">
    <location>
        <begin position="271"/>
        <end position="293"/>
    </location>
</feature>